<evidence type="ECO:0000313" key="3">
    <source>
        <dbReference type="EMBL" id="MQO92061.1"/>
    </source>
</evidence>
<name>A0AA90VL37_9BACT</name>
<dbReference type="InterPro" id="IPR028098">
    <property type="entry name" value="Glyco_trans_4-like_N"/>
</dbReference>
<dbReference type="Gene3D" id="3.40.50.2000">
    <property type="entry name" value="Glycogen Phosphorylase B"/>
    <property type="match status" value="2"/>
</dbReference>
<dbReference type="SUPFAM" id="SSF53756">
    <property type="entry name" value="UDP-Glycosyltransferase/glycogen phosphorylase"/>
    <property type="match status" value="1"/>
</dbReference>
<dbReference type="Pfam" id="PF13439">
    <property type="entry name" value="Glyco_transf_4"/>
    <property type="match status" value="1"/>
</dbReference>
<feature type="domain" description="Glycosyl transferase family 1" evidence="1">
    <location>
        <begin position="185"/>
        <end position="330"/>
    </location>
</feature>
<protein>
    <submittedName>
        <fullName evidence="3">Glycosyltransferase</fullName>
    </submittedName>
</protein>
<accession>A0AA90VL37</accession>
<dbReference type="GO" id="GO:0016757">
    <property type="term" value="F:glycosyltransferase activity"/>
    <property type="evidence" value="ECO:0007669"/>
    <property type="project" value="InterPro"/>
</dbReference>
<proteinExistence type="predicted"/>
<evidence type="ECO:0000259" key="2">
    <source>
        <dbReference type="Pfam" id="PF13439"/>
    </source>
</evidence>
<evidence type="ECO:0000313" key="4">
    <source>
        <dbReference type="Proteomes" id="UP000421283"/>
    </source>
</evidence>
<dbReference type="PANTHER" id="PTHR12526">
    <property type="entry name" value="GLYCOSYLTRANSFERASE"/>
    <property type="match status" value="1"/>
</dbReference>
<dbReference type="Proteomes" id="UP000421283">
    <property type="component" value="Unassembled WGS sequence"/>
</dbReference>
<reference evidence="4" key="1">
    <citation type="submission" date="2019-09" db="EMBL/GenBank/DDBJ databases">
        <title>Distinct polysaccharide growth profiles of human intestinal Prevotella copri isolates.</title>
        <authorList>
            <person name="Fehlner-Peach H."/>
            <person name="Magnabosco C."/>
            <person name="Raghavan V."/>
            <person name="Scher J.U."/>
            <person name="Tett A."/>
            <person name="Cox L.M."/>
            <person name="Gottsegen C."/>
            <person name="Watters A."/>
            <person name="Wiltshire- Gordon J.D."/>
            <person name="Segata N."/>
            <person name="Bonneau R."/>
            <person name="Littman D.R."/>
        </authorList>
    </citation>
    <scope>NUCLEOTIDE SEQUENCE [LARGE SCALE GENOMIC DNA]</scope>
    <source>
        <strain evidence="4">iAU3127</strain>
    </source>
</reference>
<dbReference type="AlphaFoldDB" id="A0AA90VL37"/>
<dbReference type="EMBL" id="VZAP01000062">
    <property type="protein sequence ID" value="MQO92061.1"/>
    <property type="molecule type" value="Genomic_DNA"/>
</dbReference>
<comment type="caution">
    <text evidence="3">The sequence shown here is derived from an EMBL/GenBank/DDBJ whole genome shotgun (WGS) entry which is preliminary data.</text>
</comment>
<dbReference type="Pfam" id="PF00534">
    <property type="entry name" value="Glycos_transf_1"/>
    <property type="match status" value="1"/>
</dbReference>
<feature type="domain" description="Glycosyltransferase subfamily 4-like N-terminal" evidence="2">
    <location>
        <begin position="14"/>
        <end position="165"/>
    </location>
</feature>
<dbReference type="RefSeq" id="WP_153137811.1">
    <property type="nucleotide sequence ID" value="NZ_VZAP01000062.1"/>
</dbReference>
<dbReference type="InterPro" id="IPR001296">
    <property type="entry name" value="Glyco_trans_1"/>
</dbReference>
<sequence length="350" mass="40109">MRKKVVFFIPSGCGGAERQAIVISKCLSDEQFDVSYHIFGPNNQLEKFLPDNRVWTFHKEPKFTHNLISNMRNVIKREKPDVVYGAGMPVNWRLIVASRFLNCKVILRNENYLYTQSFTQKLRLALTYPFADYIIAQTDEMRDGLIKGLHLSKKLVHTVPNAIDKQYINKCLAEESPFVEDDVNARFVAVGRFHRDKGFDLLLKAFCIVKRNIKNSKLYIVGDYNEDNPVCQELQNFVKHNELQGSVEFTGFKSNPYIYMKNADCFVLSSRNEGLPNVMIEALYLGTPVAAFKCIPVIERIVSEGRTGYLASKENVEELAAAMEKTVTLGRIETTYNANSEEKFRKIFAE</sequence>
<dbReference type="CDD" id="cd03811">
    <property type="entry name" value="GT4_GT28_WabH-like"/>
    <property type="match status" value="1"/>
</dbReference>
<organism evidence="3 4">
    <name type="scientific">Segatella copri</name>
    <dbReference type="NCBI Taxonomy" id="165179"/>
    <lineage>
        <taxon>Bacteria</taxon>
        <taxon>Pseudomonadati</taxon>
        <taxon>Bacteroidota</taxon>
        <taxon>Bacteroidia</taxon>
        <taxon>Bacteroidales</taxon>
        <taxon>Prevotellaceae</taxon>
        <taxon>Segatella</taxon>
    </lineage>
</organism>
<gene>
    <name evidence="3" type="ORF">F7D31_05135</name>
</gene>
<evidence type="ECO:0000259" key="1">
    <source>
        <dbReference type="Pfam" id="PF00534"/>
    </source>
</evidence>